<dbReference type="AlphaFoldDB" id="A0ABD6EQ39"/>
<sequence length="199" mass="22384">MHNGIVFSTERKTLFESRQPPMVDVKKHFGNMEKLPDDRDSMPESWVELAPSRSSLSSSVDAAVMLDNDSHAKEGSRLSPVSLHSPHVEFESNLEQVKYRLSKDVLQNGRGADWIWDWSSRPEAQPFMSNRHNSTQVCPSLSTPPNSPVPGSSEFEFGTKTSVFRIMLGLVVSNLFTFMLGAAIGYYVCKNISRNQKEF</sequence>
<comment type="caution">
    <text evidence="11">The sequence shown here is derived from an EMBL/GenBank/DDBJ whole genome shotgun (WGS) entry which is preliminary data.</text>
</comment>
<evidence type="ECO:0000256" key="10">
    <source>
        <dbReference type="SAM" id="Phobius"/>
    </source>
</evidence>
<dbReference type="GO" id="GO:0042802">
    <property type="term" value="F:identical protein binding"/>
    <property type="evidence" value="ECO:0007669"/>
    <property type="project" value="UniProtKB-ARBA"/>
</dbReference>
<feature type="transmembrane region" description="Helical" evidence="10">
    <location>
        <begin position="166"/>
        <end position="189"/>
    </location>
</feature>
<comment type="subcellular location">
    <subcellularLocation>
        <location evidence="1">Membrane</location>
        <topology evidence="1">Single-pass membrane protein</topology>
    </subcellularLocation>
    <subcellularLocation>
        <location evidence="2">Mitochondrion membrane</location>
    </subcellularLocation>
</comment>
<dbReference type="PANTHER" id="PTHR15186:SF5">
    <property type="entry name" value="BNIP3, ISOFORM A"/>
    <property type="match status" value="1"/>
</dbReference>
<accession>A0ABD6EQ39</accession>
<keyword evidence="12" id="KW-1185">Reference proteome</keyword>
<evidence type="ECO:0000256" key="4">
    <source>
        <dbReference type="ARBA" id="ARBA00022692"/>
    </source>
</evidence>
<evidence type="ECO:0000256" key="3">
    <source>
        <dbReference type="ARBA" id="ARBA00007710"/>
    </source>
</evidence>
<feature type="region of interest" description="Disordered" evidence="9">
    <location>
        <begin position="132"/>
        <end position="152"/>
    </location>
</feature>
<keyword evidence="7" id="KW-0496">Mitochondrion</keyword>
<keyword evidence="8 10" id="KW-0472">Membrane</keyword>
<evidence type="ECO:0000256" key="7">
    <source>
        <dbReference type="ARBA" id="ARBA00023128"/>
    </source>
</evidence>
<gene>
    <name evidence="11" type="ORF">AB6A40_008660</name>
</gene>
<evidence type="ECO:0000256" key="8">
    <source>
        <dbReference type="ARBA" id="ARBA00023136"/>
    </source>
</evidence>
<evidence type="ECO:0000256" key="5">
    <source>
        <dbReference type="ARBA" id="ARBA00022703"/>
    </source>
</evidence>
<keyword evidence="4 10" id="KW-0812">Transmembrane</keyword>
<keyword evidence="6 10" id="KW-1133">Transmembrane helix</keyword>
<keyword evidence="5" id="KW-0053">Apoptosis</keyword>
<dbReference type="Proteomes" id="UP001608902">
    <property type="component" value="Unassembled WGS sequence"/>
</dbReference>
<evidence type="ECO:0000313" key="12">
    <source>
        <dbReference type="Proteomes" id="UP001608902"/>
    </source>
</evidence>
<dbReference type="EMBL" id="JBGFUD010008200">
    <property type="protein sequence ID" value="MFH4981951.1"/>
    <property type="molecule type" value="Genomic_DNA"/>
</dbReference>
<dbReference type="PANTHER" id="PTHR15186">
    <property type="entry name" value="RE48077P"/>
    <property type="match status" value="1"/>
</dbReference>
<proteinExistence type="inferred from homology"/>
<dbReference type="GO" id="GO:0006915">
    <property type="term" value="P:apoptotic process"/>
    <property type="evidence" value="ECO:0007669"/>
    <property type="project" value="UniProtKB-KW"/>
</dbReference>
<name>A0ABD6EQ39_9BILA</name>
<feature type="compositionally biased region" description="Polar residues" evidence="9">
    <location>
        <begin position="132"/>
        <end position="144"/>
    </location>
</feature>
<comment type="similarity">
    <text evidence="3">Belongs to the NIP3 family.</text>
</comment>
<protein>
    <recommendedName>
        <fullName evidence="13">BCL2/adenovirus E1B 19 kDa protein-interacting protein 3</fullName>
    </recommendedName>
</protein>
<dbReference type="GO" id="GO:0031966">
    <property type="term" value="C:mitochondrial membrane"/>
    <property type="evidence" value="ECO:0007669"/>
    <property type="project" value="UniProtKB-SubCell"/>
</dbReference>
<evidence type="ECO:0008006" key="13">
    <source>
        <dbReference type="Google" id="ProtNLM"/>
    </source>
</evidence>
<evidence type="ECO:0000256" key="1">
    <source>
        <dbReference type="ARBA" id="ARBA00004167"/>
    </source>
</evidence>
<evidence type="ECO:0000256" key="2">
    <source>
        <dbReference type="ARBA" id="ARBA00004325"/>
    </source>
</evidence>
<evidence type="ECO:0000313" key="11">
    <source>
        <dbReference type="EMBL" id="MFH4981951.1"/>
    </source>
</evidence>
<organism evidence="11 12">
    <name type="scientific">Gnathostoma spinigerum</name>
    <dbReference type="NCBI Taxonomy" id="75299"/>
    <lineage>
        <taxon>Eukaryota</taxon>
        <taxon>Metazoa</taxon>
        <taxon>Ecdysozoa</taxon>
        <taxon>Nematoda</taxon>
        <taxon>Chromadorea</taxon>
        <taxon>Rhabditida</taxon>
        <taxon>Spirurina</taxon>
        <taxon>Gnathostomatomorpha</taxon>
        <taxon>Gnathostomatoidea</taxon>
        <taxon>Gnathostomatidae</taxon>
        <taxon>Gnathostoma</taxon>
    </lineage>
</organism>
<dbReference type="InterPro" id="IPR010548">
    <property type="entry name" value="BNIP3"/>
</dbReference>
<evidence type="ECO:0000256" key="9">
    <source>
        <dbReference type="SAM" id="MobiDB-lite"/>
    </source>
</evidence>
<evidence type="ECO:0000256" key="6">
    <source>
        <dbReference type="ARBA" id="ARBA00022989"/>
    </source>
</evidence>
<reference evidence="11 12" key="1">
    <citation type="submission" date="2024-08" db="EMBL/GenBank/DDBJ databases">
        <title>Gnathostoma spinigerum genome.</title>
        <authorList>
            <person name="Gonzalez-Bertolin B."/>
            <person name="Monzon S."/>
            <person name="Zaballos A."/>
            <person name="Jimenez P."/>
            <person name="Dekumyoy P."/>
            <person name="Varona S."/>
            <person name="Cuesta I."/>
            <person name="Sumanam S."/>
            <person name="Adisakwattana P."/>
            <person name="Gasser R.B."/>
            <person name="Hernandez-Gonzalez A."/>
            <person name="Young N.D."/>
            <person name="Perteguer M.J."/>
        </authorList>
    </citation>
    <scope>NUCLEOTIDE SEQUENCE [LARGE SCALE GENOMIC DNA]</scope>
    <source>
        <strain evidence="11">AL3</strain>
        <tissue evidence="11">Liver</tissue>
    </source>
</reference>